<name>A0A9D1N3N6_9FIRM</name>
<keyword evidence="1" id="KW-0732">Signal</keyword>
<accession>A0A9D1N3N6</accession>
<reference evidence="2" key="1">
    <citation type="submission" date="2020-10" db="EMBL/GenBank/DDBJ databases">
        <authorList>
            <person name="Gilroy R."/>
        </authorList>
    </citation>
    <scope>NUCLEOTIDE SEQUENCE</scope>
    <source>
        <strain evidence="2">ChiGjej2B2-16831</strain>
    </source>
</reference>
<proteinExistence type="predicted"/>
<reference evidence="2" key="2">
    <citation type="journal article" date="2021" name="PeerJ">
        <title>Extensive microbial diversity within the chicken gut microbiome revealed by metagenomics and culture.</title>
        <authorList>
            <person name="Gilroy R."/>
            <person name="Ravi A."/>
            <person name="Getino M."/>
            <person name="Pursley I."/>
            <person name="Horton D.L."/>
            <person name="Alikhan N.F."/>
            <person name="Baker D."/>
            <person name="Gharbi K."/>
            <person name="Hall N."/>
            <person name="Watson M."/>
            <person name="Adriaenssens E.M."/>
            <person name="Foster-Nyarko E."/>
            <person name="Jarju S."/>
            <person name="Secka A."/>
            <person name="Antonio M."/>
            <person name="Oren A."/>
            <person name="Chaudhuri R.R."/>
            <person name="La Ragione R."/>
            <person name="Hildebrand F."/>
            <person name="Pallen M.J."/>
        </authorList>
    </citation>
    <scope>NUCLEOTIDE SEQUENCE</scope>
    <source>
        <strain evidence="2">ChiGjej2B2-16831</strain>
    </source>
</reference>
<evidence type="ECO:0000313" key="3">
    <source>
        <dbReference type="Proteomes" id="UP000824128"/>
    </source>
</evidence>
<dbReference type="InterPro" id="IPR046098">
    <property type="entry name" value="DUF6034"/>
</dbReference>
<dbReference type="AlphaFoldDB" id="A0A9D1N3N6"/>
<evidence type="ECO:0000313" key="2">
    <source>
        <dbReference type="EMBL" id="HIU94066.1"/>
    </source>
</evidence>
<protein>
    <recommendedName>
        <fullName evidence="4">Lipoprotein</fullName>
    </recommendedName>
</protein>
<comment type="caution">
    <text evidence="2">The sequence shown here is derived from an EMBL/GenBank/DDBJ whole genome shotgun (WGS) entry which is preliminary data.</text>
</comment>
<gene>
    <name evidence="2" type="ORF">IAD24_02790</name>
</gene>
<organism evidence="2 3">
    <name type="scientific">Candidatus Aphodomorpha intestinavium</name>
    <dbReference type="NCBI Taxonomy" id="2840672"/>
    <lineage>
        <taxon>Bacteria</taxon>
        <taxon>Bacillati</taxon>
        <taxon>Bacillota</taxon>
        <taxon>Clostridia</taxon>
        <taxon>Eubacteriales</taxon>
        <taxon>Candidatus Aphodomorpha</taxon>
    </lineage>
</organism>
<dbReference type="EMBL" id="DVNZ01000089">
    <property type="protein sequence ID" value="HIU94066.1"/>
    <property type="molecule type" value="Genomic_DNA"/>
</dbReference>
<dbReference type="Proteomes" id="UP000824128">
    <property type="component" value="Unassembled WGS sequence"/>
</dbReference>
<evidence type="ECO:0000256" key="1">
    <source>
        <dbReference type="SAM" id="SignalP"/>
    </source>
</evidence>
<feature type="chain" id="PRO_5039323135" description="Lipoprotein" evidence="1">
    <location>
        <begin position="20"/>
        <end position="525"/>
    </location>
</feature>
<sequence length="525" mass="56510">MKRFLSILLLLALLPLCFAACQRTPDEVIVVQKDTERLVEQARAHGGAADAGQALSARLGTPERYRADYAYADAFSMTADAAVVLPETDRLPTARVIPADFSQETVDRLYAYLVGDTPMYQVPSRRTKASIEAELLDWKRIAGDSGASEEQRAQAHERIEALTAQYADAPETAGYEMGGPVICAQEARDYQSGALQYVYQGVDLAEYPDDTAALRGGKTFAVRQNSAEGEIVRTEDAGGFHVTDTASRGARFSYAHPALLSGALGGASGRSFALGAVTQEEWERAGYGFTGLGPDGAADMARALLAAIGADDMAVGSVELVLHTSLEAGYDLQDAAEREAYQAAEQALLDGLYDDRITGVSYTVRCVRQVNGVPVTSDTLSSYLDDAYARQWYYESFTVEVCKDGICAVEWSSPYTVTEIVAEDTALLPFSEVEQVVGRMFRARHDPGPDSAARFAYTVDRIVLSLRRIAEPGGVESGLLVPVWDLYGACESAYPGEPAVTLESAASLLTVNAIDGSVIDLDRGY</sequence>
<feature type="signal peptide" evidence="1">
    <location>
        <begin position="1"/>
        <end position="19"/>
    </location>
</feature>
<evidence type="ECO:0008006" key="4">
    <source>
        <dbReference type="Google" id="ProtNLM"/>
    </source>
</evidence>
<dbReference type="Pfam" id="PF19499">
    <property type="entry name" value="DUF6034"/>
    <property type="match status" value="1"/>
</dbReference>